<dbReference type="AlphaFoldDB" id="A0A5A5T5S0"/>
<reference evidence="5 6" key="1">
    <citation type="submission" date="2019-01" db="EMBL/GenBank/DDBJ databases">
        <title>Draft genome sequence of Dictyobacter sp. Uno17.</title>
        <authorList>
            <person name="Wang C.M."/>
            <person name="Zheng Y."/>
            <person name="Sakai Y."/>
            <person name="Abe K."/>
            <person name="Yokota A."/>
            <person name="Yabe S."/>
        </authorList>
    </citation>
    <scope>NUCLEOTIDE SEQUENCE [LARGE SCALE GENOMIC DNA]</scope>
    <source>
        <strain evidence="5 6">Uno17</strain>
    </source>
</reference>
<protein>
    <recommendedName>
        <fullName evidence="4">HTH hxlR-type domain-containing protein</fullName>
    </recommendedName>
</protein>
<keyword evidence="2" id="KW-0238">DNA-binding</keyword>
<gene>
    <name evidence="5" type="ORF">KDI_00900</name>
</gene>
<dbReference type="PANTHER" id="PTHR33204">
    <property type="entry name" value="TRANSCRIPTIONAL REGULATOR, MARR FAMILY"/>
    <property type="match status" value="1"/>
</dbReference>
<dbReference type="Proteomes" id="UP000322530">
    <property type="component" value="Unassembled WGS sequence"/>
</dbReference>
<dbReference type="InterPro" id="IPR036388">
    <property type="entry name" value="WH-like_DNA-bd_sf"/>
</dbReference>
<evidence type="ECO:0000256" key="3">
    <source>
        <dbReference type="ARBA" id="ARBA00023163"/>
    </source>
</evidence>
<feature type="domain" description="HTH hxlR-type" evidence="4">
    <location>
        <begin position="25"/>
        <end position="124"/>
    </location>
</feature>
<keyword evidence="6" id="KW-1185">Reference proteome</keyword>
<name>A0A5A5T5S0_9CHLR</name>
<dbReference type="InterPro" id="IPR002577">
    <property type="entry name" value="HTH_HxlR"/>
</dbReference>
<sequence>MVGSVFMATKPTEQTIQAASLTASCPRYEHAVQVICKRWTGLLLNALMQGPRRFCELTSLVEGLSDRVLSDRLRELEMEGIVKRVVYPQIPVRIEYQLTEKGYALKPVTDAIHVWANDWVEYTDSCDTATLNDATGRS</sequence>
<evidence type="ECO:0000259" key="4">
    <source>
        <dbReference type="PROSITE" id="PS51118"/>
    </source>
</evidence>
<evidence type="ECO:0000313" key="5">
    <source>
        <dbReference type="EMBL" id="GCF06526.1"/>
    </source>
</evidence>
<dbReference type="PROSITE" id="PS51118">
    <property type="entry name" value="HTH_HXLR"/>
    <property type="match status" value="1"/>
</dbReference>
<comment type="caution">
    <text evidence="5">The sequence shown here is derived from an EMBL/GenBank/DDBJ whole genome shotgun (WGS) entry which is preliminary data.</text>
</comment>
<dbReference type="Pfam" id="PF01638">
    <property type="entry name" value="HxlR"/>
    <property type="match status" value="1"/>
</dbReference>
<keyword evidence="3" id="KW-0804">Transcription</keyword>
<evidence type="ECO:0000313" key="6">
    <source>
        <dbReference type="Proteomes" id="UP000322530"/>
    </source>
</evidence>
<dbReference type="GO" id="GO:0003677">
    <property type="term" value="F:DNA binding"/>
    <property type="evidence" value="ECO:0007669"/>
    <property type="project" value="UniProtKB-KW"/>
</dbReference>
<dbReference type="PANTHER" id="PTHR33204:SF37">
    <property type="entry name" value="HTH-TYPE TRANSCRIPTIONAL REGULATOR YODB"/>
    <property type="match status" value="1"/>
</dbReference>
<organism evidence="5 6">
    <name type="scientific">Dictyobacter arantiisoli</name>
    <dbReference type="NCBI Taxonomy" id="2014874"/>
    <lineage>
        <taxon>Bacteria</taxon>
        <taxon>Bacillati</taxon>
        <taxon>Chloroflexota</taxon>
        <taxon>Ktedonobacteria</taxon>
        <taxon>Ktedonobacterales</taxon>
        <taxon>Dictyobacteraceae</taxon>
        <taxon>Dictyobacter</taxon>
    </lineage>
</organism>
<evidence type="ECO:0000256" key="1">
    <source>
        <dbReference type="ARBA" id="ARBA00023015"/>
    </source>
</evidence>
<dbReference type="SUPFAM" id="SSF46785">
    <property type="entry name" value="Winged helix' DNA-binding domain"/>
    <property type="match status" value="1"/>
</dbReference>
<accession>A0A5A5T5S0</accession>
<dbReference type="InterPro" id="IPR036390">
    <property type="entry name" value="WH_DNA-bd_sf"/>
</dbReference>
<dbReference type="CDD" id="cd00090">
    <property type="entry name" value="HTH_ARSR"/>
    <property type="match status" value="1"/>
</dbReference>
<dbReference type="EMBL" id="BIXY01000001">
    <property type="protein sequence ID" value="GCF06526.1"/>
    <property type="molecule type" value="Genomic_DNA"/>
</dbReference>
<keyword evidence="1" id="KW-0805">Transcription regulation</keyword>
<dbReference type="InterPro" id="IPR011991">
    <property type="entry name" value="ArsR-like_HTH"/>
</dbReference>
<proteinExistence type="predicted"/>
<dbReference type="Gene3D" id="1.10.10.10">
    <property type="entry name" value="Winged helix-like DNA-binding domain superfamily/Winged helix DNA-binding domain"/>
    <property type="match status" value="1"/>
</dbReference>
<evidence type="ECO:0000256" key="2">
    <source>
        <dbReference type="ARBA" id="ARBA00023125"/>
    </source>
</evidence>